<comment type="caution">
    <text evidence="2">The sequence shown here is derived from an EMBL/GenBank/DDBJ whole genome shotgun (WGS) entry which is preliminary data.</text>
</comment>
<reference evidence="2 3" key="1">
    <citation type="journal article" date="2020" name="BMC Genomics">
        <title>Intraspecific diversification of the crop wild relative Brassica cretica Lam. using demographic model selection.</title>
        <authorList>
            <person name="Kioukis A."/>
            <person name="Michalopoulou V.A."/>
            <person name="Briers L."/>
            <person name="Pirintsos S."/>
            <person name="Studholme D.J."/>
            <person name="Pavlidis P."/>
            <person name="Sarris P.F."/>
        </authorList>
    </citation>
    <scope>NUCLEOTIDE SEQUENCE [LARGE SCALE GENOMIC DNA]</scope>
    <source>
        <strain evidence="3">cv. PFS-1207/04</strain>
    </source>
</reference>
<gene>
    <name evidence="2" type="ORF">DY000_02040353</name>
</gene>
<keyword evidence="1" id="KW-0812">Transmembrane</keyword>
<evidence type="ECO:0000313" key="2">
    <source>
        <dbReference type="EMBL" id="KAF3534465.1"/>
    </source>
</evidence>
<sequence>MLAFRIVVEVECLSMAHLSYQTMVHSFSKRNDVRVNLPHQGWLCTQWLVPPRSLPHTRFVGRFRMVYVDQRNWMSVDRFRVVRFVLGSTVASCNDSCIIDSSGDRLWLLDWDRVKALPSSREEFQFNWKSTGTRALPICTSRSLTIPPEFFWEQSTKVNNSYEGSTCRPRWSAITLGRMLTDAPVSYKACGNSIPCSVHGIANYPGSLFFFNVILLLIVSLASQNMRATEWLGRLLRSDRPDGLVGCYVATEWLGRLLRSD</sequence>
<evidence type="ECO:0000313" key="3">
    <source>
        <dbReference type="Proteomes" id="UP000266723"/>
    </source>
</evidence>
<dbReference type="EMBL" id="QGKV02001507">
    <property type="protein sequence ID" value="KAF3534465.1"/>
    <property type="molecule type" value="Genomic_DNA"/>
</dbReference>
<proteinExistence type="predicted"/>
<feature type="transmembrane region" description="Helical" evidence="1">
    <location>
        <begin position="204"/>
        <end position="222"/>
    </location>
</feature>
<keyword evidence="1" id="KW-0472">Membrane</keyword>
<keyword evidence="1" id="KW-1133">Transmembrane helix</keyword>
<dbReference type="Proteomes" id="UP000266723">
    <property type="component" value="Unassembled WGS sequence"/>
</dbReference>
<evidence type="ECO:0008006" key="4">
    <source>
        <dbReference type="Google" id="ProtNLM"/>
    </source>
</evidence>
<organism evidence="2 3">
    <name type="scientific">Brassica cretica</name>
    <name type="common">Mustard</name>
    <dbReference type="NCBI Taxonomy" id="69181"/>
    <lineage>
        <taxon>Eukaryota</taxon>
        <taxon>Viridiplantae</taxon>
        <taxon>Streptophyta</taxon>
        <taxon>Embryophyta</taxon>
        <taxon>Tracheophyta</taxon>
        <taxon>Spermatophyta</taxon>
        <taxon>Magnoliopsida</taxon>
        <taxon>eudicotyledons</taxon>
        <taxon>Gunneridae</taxon>
        <taxon>Pentapetalae</taxon>
        <taxon>rosids</taxon>
        <taxon>malvids</taxon>
        <taxon>Brassicales</taxon>
        <taxon>Brassicaceae</taxon>
        <taxon>Brassiceae</taxon>
        <taxon>Brassica</taxon>
    </lineage>
</organism>
<accession>A0ABQ7BQL9</accession>
<keyword evidence="3" id="KW-1185">Reference proteome</keyword>
<protein>
    <recommendedName>
        <fullName evidence="4">DUF1618 domain-containing protein</fullName>
    </recommendedName>
</protein>
<evidence type="ECO:0000256" key="1">
    <source>
        <dbReference type="SAM" id="Phobius"/>
    </source>
</evidence>
<name>A0ABQ7BQL9_BRACR</name>